<dbReference type="KEGG" id="ngr:NAEGRDRAFT_62567"/>
<accession>D2V1G1</accession>
<keyword evidence="1" id="KW-1133">Transmembrane helix</keyword>
<dbReference type="VEuPathDB" id="AmoebaDB:NAEGRDRAFT_62567"/>
<keyword evidence="1" id="KW-0472">Membrane</keyword>
<organism evidence="3">
    <name type="scientific">Naegleria gruberi</name>
    <name type="common">Amoeba</name>
    <dbReference type="NCBI Taxonomy" id="5762"/>
    <lineage>
        <taxon>Eukaryota</taxon>
        <taxon>Discoba</taxon>
        <taxon>Heterolobosea</taxon>
        <taxon>Tetramitia</taxon>
        <taxon>Eutetramitia</taxon>
        <taxon>Vahlkampfiidae</taxon>
        <taxon>Naegleria</taxon>
    </lineage>
</organism>
<dbReference type="Proteomes" id="UP000006671">
    <property type="component" value="Unassembled WGS sequence"/>
</dbReference>
<keyword evidence="1" id="KW-0812">Transmembrane</keyword>
<sequence>MGLMRGLLLTSNVCLILMSLIYLTAHIAMMVAWFIRYSDSSYQNVRSYAISDLFLIFPDCLLMVVGMIGILVFASPKCINEKRQKQLQYFHCLASVFGVLAVVFSHLIGWAHQYSLTVIYVQLLSLMADKSMMSFLNPSLSLVFWVFLVINYIVGAVTSVKCLKEKCPDLL</sequence>
<feature type="transmembrane region" description="Helical" evidence="1">
    <location>
        <begin position="87"/>
        <end position="112"/>
    </location>
</feature>
<evidence type="ECO:0000313" key="2">
    <source>
        <dbReference type="EMBL" id="EFC49300.1"/>
    </source>
</evidence>
<dbReference type="EMBL" id="GG738848">
    <property type="protein sequence ID" value="EFC49300.1"/>
    <property type="molecule type" value="Genomic_DNA"/>
</dbReference>
<feature type="transmembrane region" description="Helical" evidence="1">
    <location>
        <begin position="132"/>
        <end position="154"/>
    </location>
</feature>
<evidence type="ECO:0000313" key="3">
    <source>
        <dbReference type="Proteomes" id="UP000006671"/>
    </source>
</evidence>
<keyword evidence="3" id="KW-1185">Reference proteome</keyword>
<reference evidence="2 3" key="1">
    <citation type="journal article" date="2010" name="Cell">
        <title>The genome of Naegleria gruberi illuminates early eukaryotic versatility.</title>
        <authorList>
            <person name="Fritz-Laylin L.K."/>
            <person name="Prochnik S.E."/>
            <person name="Ginger M.L."/>
            <person name="Dacks J.B."/>
            <person name="Carpenter M.L."/>
            <person name="Field M.C."/>
            <person name="Kuo A."/>
            <person name="Paredez A."/>
            <person name="Chapman J."/>
            <person name="Pham J."/>
            <person name="Shu S."/>
            <person name="Neupane R."/>
            <person name="Cipriano M."/>
            <person name="Mancuso J."/>
            <person name="Tu H."/>
            <person name="Salamov A."/>
            <person name="Lindquist E."/>
            <person name="Shapiro H."/>
            <person name="Lucas S."/>
            <person name="Grigoriev I.V."/>
            <person name="Cande W.Z."/>
            <person name="Fulton C."/>
            <person name="Rokhsar D.S."/>
            <person name="Dawson S.C."/>
        </authorList>
    </citation>
    <scope>NUCLEOTIDE SEQUENCE [LARGE SCALE GENOMIC DNA]</scope>
    <source>
        <strain evidence="2 3">NEG-M</strain>
    </source>
</reference>
<name>D2V1G1_NAEGR</name>
<proteinExistence type="predicted"/>
<feature type="transmembrane region" description="Helical" evidence="1">
    <location>
        <begin position="55"/>
        <end position="75"/>
    </location>
</feature>
<dbReference type="GeneID" id="8849970"/>
<dbReference type="InParanoid" id="D2V1G1"/>
<feature type="transmembrane region" description="Helical" evidence="1">
    <location>
        <begin position="12"/>
        <end position="35"/>
    </location>
</feature>
<dbReference type="AlphaFoldDB" id="D2V1G1"/>
<gene>
    <name evidence="2" type="ORF">NAEGRDRAFT_62567</name>
</gene>
<evidence type="ECO:0000256" key="1">
    <source>
        <dbReference type="SAM" id="Phobius"/>
    </source>
</evidence>
<dbReference type="RefSeq" id="XP_002682044.1">
    <property type="nucleotide sequence ID" value="XM_002681998.1"/>
</dbReference>
<protein>
    <submittedName>
        <fullName evidence="2">Predicted protein</fullName>
    </submittedName>
</protein>